<dbReference type="Proteomes" id="UP000499080">
    <property type="component" value="Unassembled WGS sequence"/>
</dbReference>
<dbReference type="EMBL" id="BGPR01000626">
    <property type="protein sequence ID" value="GBM29074.1"/>
    <property type="molecule type" value="Genomic_DNA"/>
</dbReference>
<reference evidence="2 3" key="1">
    <citation type="journal article" date="2019" name="Sci. Rep.">
        <title>Orb-weaving spider Araneus ventricosus genome elucidates the spidroin gene catalogue.</title>
        <authorList>
            <person name="Kono N."/>
            <person name="Nakamura H."/>
            <person name="Ohtoshi R."/>
            <person name="Moran D.A.P."/>
            <person name="Shinohara A."/>
            <person name="Yoshida Y."/>
            <person name="Fujiwara M."/>
            <person name="Mori M."/>
            <person name="Tomita M."/>
            <person name="Arakawa K."/>
        </authorList>
    </citation>
    <scope>NUCLEOTIDE SEQUENCE [LARGE SCALE GENOMIC DNA]</scope>
</reference>
<protein>
    <submittedName>
        <fullName evidence="2">Uncharacterized protein</fullName>
    </submittedName>
</protein>
<evidence type="ECO:0000313" key="3">
    <source>
        <dbReference type="Proteomes" id="UP000499080"/>
    </source>
</evidence>
<keyword evidence="3" id="KW-1185">Reference proteome</keyword>
<evidence type="ECO:0000256" key="1">
    <source>
        <dbReference type="SAM" id="MobiDB-lite"/>
    </source>
</evidence>
<dbReference type="AlphaFoldDB" id="A0A4Y2EML6"/>
<accession>A0A4Y2EML6</accession>
<evidence type="ECO:0000313" key="2">
    <source>
        <dbReference type="EMBL" id="GBM29074.1"/>
    </source>
</evidence>
<feature type="region of interest" description="Disordered" evidence="1">
    <location>
        <begin position="282"/>
        <end position="309"/>
    </location>
</feature>
<name>A0A4Y2EML6_ARAVE</name>
<comment type="caution">
    <text evidence="2">The sequence shown here is derived from an EMBL/GenBank/DDBJ whole genome shotgun (WGS) entry which is preliminary data.</text>
</comment>
<organism evidence="2 3">
    <name type="scientific">Araneus ventricosus</name>
    <name type="common">Orbweaver spider</name>
    <name type="synonym">Epeira ventricosa</name>
    <dbReference type="NCBI Taxonomy" id="182803"/>
    <lineage>
        <taxon>Eukaryota</taxon>
        <taxon>Metazoa</taxon>
        <taxon>Ecdysozoa</taxon>
        <taxon>Arthropoda</taxon>
        <taxon>Chelicerata</taxon>
        <taxon>Arachnida</taxon>
        <taxon>Araneae</taxon>
        <taxon>Araneomorphae</taxon>
        <taxon>Entelegynae</taxon>
        <taxon>Araneoidea</taxon>
        <taxon>Araneidae</taxon>
        <taxon>Araneus</taxon>
    </lineage>
</organism>
<sequence length="331" mass="37778">MLSIDLRTRIDSKRKMDVSEIEVDLSAVSSNGSNHLFTETKYNKGFHWNLPGTLLGCRTLTIRCHMRKPHERNVSAIQFSVLTVIQAERRVGIWKVENFKQLIKYTPNNYVLKSAGKQLPSIVLSGEKCDKNPVREKILESVIKSRQELDIKESGGKQLPSIMPSEEAFQIKVSVPNYARCKRNFLICKISCLTDGGKIKFSIRRSLFFEKLSLFCVLSRCDHDFCHPDRNSEIVFKVKDIDLTNGAFSMICDFIISNGEGRHEVRESNYLPNKCKSVTNSQLSNSSIKEENNPRVPNIPKEGTGKSEHELISSQELPTYLRNLLRHSKMI</sequence>
<proteinExistence type="predicted"/>
<gene>
    <name evidence="2" type="ORF">AVEN_233245_1</name>
</gene>